<reference evidence="2 3" key="1">
    <citation type="submission" date="2016-11" db="EMBL/GenBank/DDBJ databases">
        <authorList>
            <person name="Jaros S."/>
            <person name="Januszkiewicz K."/>
            <person name="Wedrychowicz H."/>
        </authorList>
    </citation>
    <scope>NUCLEOTIDE SEQUENCE [LARGE SCALE GENOMIC DNA]</scope>
    <source>
        <strain evidence="2 3">CGMCC 4.2025</strain>
    </source>
</reference>
<feature type="region of interest" description="Disordered" evidence="1">
    <location>
        <begin position="1"/>
        <end position="37"/>
    </location>
</feature>
<keyword evidence="3" id="KW-1185">Reference proteome</keyword>
<proteinExistence type="predicted"/>
<sequence length="118" mass="13704">MREERPARPRSGRRSRPYDAQMFDSFPPPDRSRHEEVPSDWPFLLARADPPVDGDLCSTRRSDVVVATRDGGWEEAVVWAWTWNDNGHPVRWRCQVELGGHVSWYVHDSHLIRPVEGC</sequence>
<evidence type="ECO:0000256" key="1">
    <source>
        <dbReference type="SAM" id="MobiDB-lite"/>
    </source>
</evidence>
<accession>A0A1M7NGA2</accession>
<name>A0A1M7NGA2_9ACTN</name>
<protein>
    <submittedName>
        <fullName evidence="2">Uncharacterized protein</fullName>
    </submittedName>
</protein>
<dbReference type="AlphaFoldDB" id="A0A1M7NGA2"/>
<dbReference type="Proteomes" id="UP000184111">
    <property type="component" value="Unassembled WGS sequence"/>
</dbReference>
<evidence type="ECO:0000313" key="3">
    <source>
        <dbReference type="Proteomes" id="UP000184111"/>
    </source>
</evidence>
<dbReference type="STRING" id="310782.SAMN05216499_118130"/>
<gene>
    <name evidence="2" type="ORF">SAMN05216499_118130</name>
</gene>
<organism evidence="2 3">
    <name type="scientific">Actinacidiphila paucisporea</name>
    <dbReference type="NCBI Taxonomy" id="310782"/>
    <lineage>
        <taxon>Bacteria</taxon>
        <taxon>Bacillati</taxon>
        <taxon>Actinomycetota</taxon>
        <taxon>Actinomycetes</taxon>
        <taxon>Kitasatosporales</taxon>
        <taxon>Streptomycetaceae</taxon>
        <taxon>Actinacidiphila</taxon>
    </lineage>
</organism>
<dbReference type="EMBL" id="FRBI01000018">
    <property type="protein sequence ID" value="SHN02831.1"/>
    <property type="molecule type" value="Genomic_DNA"/>
</dbReference>
<evidence type="ECO:0000313" key="2">
    <source>
        <dbReference type="EMBL" id="SHN02831.1"/>
    </source>
</evidence>